<protein>
    <submittedName>
        <fullName evidence="1">Uncharacterized protein</fullName>
    </submittedName>
</protein>
<dbReference type="AlphaFoldDB" id="A0A382R366"/>
<dbReference type="EMBL" id="UINC01118803">
    <property type="protein sequence ID" value="SVC92179.1"/>
    <property type="molecule type" value="Genomic_DNA"/>
</dbReference>
<gene>
    <name evidence="1" type="ORF">METZ01_LOCUS345033</name>
</gene>
<reference evidence="1" key="1">
    <citation type="submission" date="2018-05" db="EMBL/GenBank/DDBJ databases">
        <authorList>
            <person name="Lanie J.A."/>
            <person name="Ng W.-L."/>
            <person name="Kazmierczak K.M."/>
            <person name="Andrzejewski T.M."/>
            <person name="Davidsen T.M."/>
            <person name="Wayne K.J."/>
            <person name="Tettelin H."/>
            <person name="Glass J.I."/>
            <person name="Rusch D."/>
            <person name="Podicherti R."/>
            <person name="Tsui H.-C.T."/>
            <person name="Winkler M.E."/>
        </authorList>
    </citation>
    <scope>NUCLEOTIDE SEQUENCE</scope>
</reference>
<name>A0A382R366_9ZZZZ</name>
<organism evidence="1">
    <name type="scientific">marine metagenome</name>
    <dbReference type="NCBI Taxonomy" id="408172"/>
    <lineage>
        <taxon>unclassified sequences</taxon>
        <taxon>metagenomes</taxon>
        <taxon>ecological metagenomes</taxon>
    </lineage>
</organism>
<proteinExistence type="predicted"/>
<feature type="non-terminal residue" evidence="1">
    <location>
        <position position="40"/>
    </location>
</feature>
<evidence type="ECO:0000313" key="1">
    <source>
        <dbReference type="EMBL" id="SVC92179.1"/>
    </source>
</evidence>
<accession>A0A382R366</accession>
<sequence length="40" mass="4752">MLVSDQIFEVEKRLAPAGDRYALEQPCLCERVTIDERFYF</sequence>